<dbReference type="Pfam" id="PF02518">
    <property type="entry name" value="HATPase_c"/>
    <property type="match status" value="1"/>
</dbReference>
<reference evidence="5 6" key="1">
    <citation type="submission" date="2020-01" db="EMBL/GenBank/DDBJ databases">
        <title>Genome analysis.</title>
        <authorList>
            <person name="Wu S."/>
            <person name="Wang G."/>
        </authorList>
    </citation>
    <scope>NUCLEOTIDE SEQUENCE [LARGE SCALE GENOMIC DNA]</scope>
    <source>
        <strain evidence="5 6">SYL130</strain>
    </source>
</reference>
<organism evidence="5 6">
    <name type="scientific">Sediminibacterium roseum</name>
    <dbReference type="NCBI Taxonomy" id="1978412"/>
    <lineage>
        <taxon>Bacteria</taxon>
        <taxon>Pseudomonadati</taxon>
        <taxon>Bacteroidota</taxon>
        <taxon>Chitinophagia</taxon>
        <taxon>Chitinophagales</taxon>
        <taxon>Chitinophagaceae</taxon>
        <taxon>Sediminibacterium</taxon>
    </lineage>
</organism>
<dbReference type="SMART" id="SM00387">
    <property type="entry name" value="HATPase_c"/>
    <property type="match status" value="1"/>
</dbReference>
<dbReference type="PANTHER" id="PTHR43547:SF2">
    <property type="entry name" value="HYBRID SIGNAL TRANSDUCTION HISTIDINE KINASE C"/>
    <property type="match status" value="1"/>
</dbReference>
<feature type="transmembrane region" description="Helical" evidence="2">
    <location>
        <begin position="783"/>
        <end position="803"/>
    </location>
</feature>
<dbReference type="SUPFAM" id="SSF55874">
    <property type="entry name" value="ATPase domain of HSP90 chaperone/DNA topoisomerase II/histidine kinase"/>
    <property type="match status" value="1"/>
</dbReference>
<feature type="chain" id="PRO_5046599736" description="Histidine kinase domain-containing protein" evidence="3">
    <location>
        <begin position="21"/>
        <end position="1015"/>
    </location>
</feature>
<feature type="domain" description="Histidine kinase" evidence="4">
    <location>
        <begin position="824"/>
        <end position="1015"/>
    </location>
</feature>
<keyword evidence="2" id="KW-0472">Membrane</keyword>
<dbReference type="Gene3D" id="2.60.40.10">
    <property type="entry name" value="Immunoglobulins"/>
    <property type="match status" value="1"/>
</dbReference>
<keyword evidence="2" id="KW-0812">Transmembrane</keyword>
<accession>A0ABW9ZRL9</accession>
<name>A0ABW9ZRL9_9BACT</name>
<keyword evidence="3" id="KW-0732">Signal</keyword>
<dbReference type="InterPro" id="IPR011712">
    <property type="entry name" value="Sig_transdc_His_kin_sub3_dim/P"/>
</dbReference>
<dbReference type="Pfam" id="PF07495">
    <property type="entry name" value="Y_Y_Y"/>
    <property type="match status" value="1"/>
</dbReference>
<evidence type="ECO:0000313" key="6">
    <source>
        <dbReference type="Proteomes" id="UP000753802"/>
    </source>
</evidence>
<feature type="signal peptide" evidence="3">
    <location>
        <begin position="1"/>
        <end position="20"/>
    </location>
</feature>
<evidence type="ECO:0000259" key="4">
    <source>
        <dbReference type="PROSITE" id="PS50109"/>
    </source>
</evidence>
<dbReference type="Pfam" id="PF07730">
    <property type="entry name" value="HisKA_3"/>
    <property type="match status" value="1"/>
</dbReference>
<dbReference type="InterPro" id="IPR011123">
    <property type="entry name" value="Y_Y_Y"/>
</dbReference>
<gene>
    <name evidence="5" type="ORF">GWC95_00465</name>
</gene>
<keyword evidence="1" id="KW-0597">Phosphoprotein</keyword>
<dbReference type="InterPro" id="IPR003594">
    <property type="entry name" value="HATPase_dom"/>
</dbReference>
<dbReference type="Gene3D" id="3.30.565.10">
    <property type="entry name" value="Histidine kinase-like ATPase, C-terminal domain"/>
    <property type="match status" value="1"/>
</dbReference>
<dbReference type="Gene3D" id="2.130.10.10">
    <property type="entry name" value="YVTN repeat-like/Quinoprotein amine dehydrogenase"/>
    <property type="match status" value="3"/>
</dbReference>
<dbReference type="Proteomes" id="UP000753802">
    <property type="component" value="Unassembled WGS sequence"/>
</dbReference>
<dbReference type="Gene3D" id="1.20.5.1930">
    <property type="match status" value="1"/>
</dbReference>
<dbReference type="InterPro" id="IPR011110">
    <property type="entry name" value="Reg_prop"/>
</dbReference>
<keyword evidence="2" id="KW-1133">Transmembrane helix</keyword>
<protein>
    <recommendedName>
        <fullName evidence="4">Histidine kinase domain-containing protein</fullName>
    </recommendedName>
</protein>
<evidence type="ECO:0000256" key="1">
    <source>
        <dbReference type="ARBA" id="ARBA00022553"/>
    </source>
</evidence>
<dbReference type="CDD" id="cd16917">
    <property type="entry name" value="HATPase_UhpB-NarQ-NarX-like"/>
    <property type="match status" value="1"/>
</dbReference>
<dbReference type="Pfam" id="PF07494">
    <property type="entry name" value="Reg_prop"/>
    <property type="match status" value="1"/>
</dbReference>
<dbReference type="InterPro" id="IPR011041">
    <property type="entry name" value="Quinoprot_gluc/sorb_DH_b-prop"/>
</dbReference>
<dbReference type="InterPro" id="IPR015943">
    <property type="entry name" value="WD40/YVTN_repeat-like_dom_sf"/>
</dbReference>
<comment type="caution">
    <text evidence="5">The sequence shown here is derived from an EMBL/GenBank/DDBJ whole genome shotgun (WGS) entry which is preliminary data.</text>
</comment>
<keyword evidence="6" id="KW-1185">Reference proteome</keyword>
<dbReference type="PANTHER" id="PTHR43547">
    <property type="entry name" value="TWO-COMPONENT HISTIDINE KINASE"/>
    <property type="match status" value="1"/>
</dbReference>
<dbReference type="InterPro" id="IPR013783">
    <property type="entry name" value="Ig-like_fold"/>
</dbReference>
<dbReference type="SUPFAM" id="SSF63829">
    <property type="entry name" value="Calcium-dependent phosphotriesterase"/>
    <property type="match status" value="1"/>
</dbReference>
<dbReference type="EMBL" id="JAACJS010000002">
    <property type="protein sequence ID" value="NCI48372.1"/>
    <property type="molecule type" value="Genomic_DNA"/>
</dbReference>
<dbReference type="InterPro" id="IPR036890">
    <property type="entry name" value="HATPase_C_sf"/>
</dbReference>
<proteinExistence type="predicted"/>
<evidence type="ECO:0000256" key="3">
    <source>
        <dbReference type="SAM" id="SignalP"/>
    </source>
</evidence>
<dbReference type="RefSeq" id="WP_161816704.1">
    <property type="nucleotide sequence ID" value="NZ_JAACJS010000002.1"/>
</dbReference>
<evidence type="ECO:0000313" key="5">
    <source>
        <dbReference type="EMBL" id="NCI48372.1"/>
    </source>
</evidence>
<sequence>MKKTLTLTGFLLLAANILFAQQAFTFNRIGTDDGIGLASNVVYCTYQDAKGFIWVGTANGLQRFDGSKFVQLSSEKSERSLLVSNLTQIVPVDSVSIFLAFPYRQEFGIFNTTTFKYTRIAVEHPEIMVSKSEFKLWKDSYGEVFLSVFSYGVLHYNKKKNLFVDDNYFKFPKGWSPTLSFFEDTVKHQYWFPCAGNGLAVFDKKSGRLFTKNYNPENIPHLNIKKIQAATTDVFIDRNRRYWIFNWPGGVHYKRCFDSTGKELNDTLGLNTNPDYSEMRNFYETKKGLLWMYGANALFNYDRNEKRFFMYDHAAGSSTGIQFRSVYQVMEDHDGSIWVCTDNGLYFTSPGSGTYGVVDMLFDTERGGLEFTDILELKNAGGYWVSSWGRGIYTLDRNMVRRPNHVYDNMPAMSKQKWIEYRQAWALYQHSDGKVWIGCQAGNYMIYDTATRKTKYLYAPESGGWTFRYITGDKKGNIWLGTFGGGLLKYDGKKMSVVQQLGSNITKILVDNEGLLWIACENNGLVCLSADGTKILHHYTSGSKTNKLFINTGKDIEQLDDSTIVFGAGAMNFINKKTGKVHWLTFDEGLPSNTIQRIRVDGSGYLWMITLNGLCRYNPVTKRVTSYGRKDGITLAHLTNEADWFSSDGFVMFAGGNALMFFKPGVFETKQPPDVMITDFKLFNNYVSVDSLLALPKVQFTSGQNSFSIYFSALSYLQREKLTYYYKMTGIDKDWIKGDRQNFINYSLLPPGTYTFSVFCEDIDGLRSKNITELTIQIKPPFWRTYTFMILCIVLIGLCVYAIDRLRINKLLAVEKLRTRVARDLHDDMGSTLSTINILSSMAKSKINVDPVRTTEYLGKISDNSQRMMDAMDDIVWSIKPANDSMQKIAARMREFATSVLEAKEIEMDFRIDEAVYDVKLNMEARRDFFLVFKEAINNAAKYSRASMVTIQLGLHAKRLVLVVSDDGEGFDPHESDNGNGLGNMQKRADAMNARLQIQSTPGGGTHVTLNVPVG</sequence>
<dbReference type="InterPro" id="IPR005467">
    <property type="entry name" value="His_kinase_dom"/>
</dbReference>
<dbReference type="PROSITE" id="PS50109">
    <property type="entry name" value="HIS_KIN"/>
    <property type="match status" value="1"/>
</dbReference>
<dbReference type="SUPFAM" id="SSF50952">
    <property type="entry name" value="Soluble quinoprotein glucose dehydrogenase"/>
    <property type="match status" value="1"/>
</dbReference>
<evidence type="ECO:0000256" key="2">
    <source>
        <dbReference type="SAM" id="Phobius"/>
    </source>
</evidence>